<name>A0A0E9SRL1_ANGAN</name>
<proteinExistence type="predicted"/>
<evidence type="ECO:0000313" key="1">
    <source>
        <dbReference type="EMBL" id="JAH43280.1"/>
    </source>
</evidence>
<sequence length="49" mass="5906">MHDIFGDHWRDLKSKFNGKTLNKLKCQLWVNITMSLLAIPTRFFSFHRL</sequence>
<reference evidence="1" key="2">
    <citation type="journal article" date="2015" name="Fish Shellfish Immunol.">
        <title>Early steps in the European eel (Anguilla anguilla)-Vibrio vulnificus interaction in the gills: Role of the RtxA13 toxin.</title>
        <authorList>
            <person name="Callol A."/>
            <person name="Pajuelo D."/>
            <person name="Ebbesson L."/>
            <person name="Teles M."/>
            <person name="MacKenzie S."/>
            <person name="Amaro C."/>
        </authorList>
    </citation>
    <scope>NUCLEOTIDE SEQUENCE</scope>
</reference>
<dbReference type="AlphaFoldDB" id="A0A0E9SRL1"/>
<dbReference type="EMBL" id="GBXM01065297">
    <property type="protein sequence ID" value="JAH43280.1"/>
    <property type="molecule type" value="Transcribed_RNA"/>
</dbReference>
<protein>
    <submittedName>
        <fullName evidence="1">Uncharacterized protein</fullName>
    </submittedName>
</protein>
<reference evidence="1" key="1">
    <citation type="submission" date="2014-11" db="EMBL/GenBank/DDBJ databases">
        <authorList>
            <person name="Amaro Gonzalez C."/>
        </authorList>
    </citation>
    <scope>NUCLEOTIDE SEQUENCE</scope>
</reference>
<accession>A0A0E9SRL1</accession>
<organism evidence="1">
    <name type="scientific">Anguilla anguilla</name>
    <name type="common">European freshwater eel</name>
    <name type="synonym">Muraena anguilla</name>
    <dbReference type="NCBI Taxonomy" id="7936"/>
    <lineage>
        <taxon>Eukaryota</taxon>
        <taxon>Metazoa</taxon>
        <taxon>Chordata</taxon>
        <taxon>Craniata</taxon>
        <taxon>Vertebrata</taxon>
        <taxon>Euteleostomi</taxon>
        <taxon>Actinopterygii</taxon>
        <taxon>Neopterygii</taxon>
        <taxon>Teleostei</taxon>
        <taxon>Anguilliformes</taxon>
        <taxon>Anguillidae</taxon>
        <taxon>Anguilla</taxon>
    </lineage>
</organism>